<dbReference type="SUPFAM" id="SSF103473">
    <property type="entry name" value="MFS general substrate transporter"/>
    <property type="match status" value="1"/>
</dbReference>
<feature type="transmembrane region" description="Helical" evidence="8">
    <location>
        <begin position="46"/>
        <end position="64"/>
    </location>
</feature>
<feature type="transmembrane region" description="Helical" evidence="8">
    <location>
        <begin position="163"/>
        <end position="183"/>
    </location>
</feature>
<dbReference type="PANTHER" id="PTHR23522">
    <property type="entry name" value="BLL5896 PROTEIN"/>
    <property type="match status" value="1"/>
</dbReference>
<feature type="transmembrane region" description="Helical" evidence="8">
    <location>
        <begin position="98"/>
        <end position="125"/>
    </location>
</feature>
<evidence type="ECO:0000313" key="10">
    <source>
        <dbReference type="EMBL" id="MBC5581397.1"/>
    </source>
</evidence>
<evidence type="ECO:0000313" key="11">
    <source>
        <dbReference type="Proteomes" id="UP000659630"/>
    </source>
</evidence>
<evidence type="ECO:0000259" key="9">
    <source>
        <dbReference type="PROSITE" id="PS50850"/>
    </source>
</evidence>
<accession>A0A923I9I7</accession>
<feature type="transmembrane region" description="Helical" evidence="8">
    <location>
        <begin position="137"/>
        <end position="157"/>
    </location>
</feature>
<dbReference type="PROSITE" id="PS50850">
    <property type="entry name" value="MFS"/>
    <property type="match status" value="1"/>
</dbReference>
<feature type="transmembrane region" description="Helical" evidence="8">
    <location>
        <begin position="341"/>
        <end position="364"/>
    </location>
</feature>
<evidence type="ECO:0000256" key="3">
    <source>
        <dbReference type="ARBA" id="ARBA00022475"/>
    </source>
</evidence>
<keyword evidence="5 8" id="KW-0812">Transmembrane</keyword>
<proteinExistence type="predicted"/>
<reference evidence="10" key="1">
    <citation type="submission" date="2020-08" db="EMBL/GenBank/DDBJ databases">
        <title>Genome public.</title>
        <authorList>
            <person name="Liu C."/>
            <person name="Sun Q."/>
        </authorList>
    </citation>
    <scope>NUCLEOTIDE SEQUENCE</scope>
    <source>
        <strain evidence="10">BX8</strain>
    </source>
</reference>
<dbReference type="RefSeq" id="WP_186887752.1">
    <property type="nucleotide sequence ID" value="NZ_JACONZ010000002.1"/>
</dbReference>
<dbReference type="PANTHER" id="PTHR23522:SF10">
    <property type="entry name" value="3-PHENYLPROPIONIC ACID TRANSPORTER-RELATED"/>
    <property type="match status" value="1"/>
</dbReference>
<evidence type="ECO:0000256" key="7">
    <source>
        <dbReference type="ARBA" id="ARBA00023136"/>
    </source>
</evidence>
<keyword evidence="2" id="KW-0813">Transport</keyword>
<evidence type="ECO:0000256" key="6">
    <source>
        <dbReference type="ARBA" id="ARBA00022989"/>
    </source>
</evidence>
<dbReference type="GO" id="GO:0022857">
    <property type="term" value="F:transmembrane transporter activity"/>
    <property type="evidence" value="ECO:0007669"/>
    <property type="project" value="InterPro"/>
</dbReference>
<protein>
    <submittedName>
        <fullName evidence="10">MFS transporter</fullName>
    </submittedName>
</protein>
<keyword evidence="7 8" id="KW-0472">Membrane</keyword>
<dbReference type="GO" id="GO:0005886">
    <property type="term" value="C:plasma membrane"/>
    <property type="evidence" value="ECO:0007669"/>
    <property type="project" value="UniProtKB-SubCell"/>
</dbReference>
<feature type="transmembrane region" description="Helical" evidence="8">
    <location>
        <begin position="12"/>
        <end position="34"/>
    </location>
</feature>
<feature type="domain" description="Major facilitator superfamily (MFS) profile" evidence="9">
    <location>
        <begin position="215"/>
        <end position="399"/>
    </location>
</feature>
<evidence type="ECO:0000256" key="4">
    <source>
        <dbReference type="ARBA" id="ARBA00022519"/>
    </source>
</evidence>
<keyword evidence="3" id="KW-1003">Cell membrane</keyword>
<dbReference type="AlphaFoldDB" id="A0A923I9I7"/>
<evidence type="ECO:0000256" key="8">
    <source>
        <dbReference type="SAM" id="Phobius"/>
    </source>
</evidence>
<dbReference type="Pfam" id="PF12832">
    <property type="entry name" value="MFS_1_like"/>
    <property type="match status" value="1"/>
</dbReference>
<dbReference type="EMBL" id="JACONZ010000002">
    <property type="protein sequence ID" value="MBC5581397.1"/>
    <property type="molecule type" value="Genomic_DNA"/>
</dbReference>
<sequence length="399" mass="42365">MRCPQNDRTLNRYFCLLQASIFCMMAIHSGFFSLMLSQQGVSKMEIGRIAAVTGAASLVAQPLLGLISDRWRAERLLYVAGAALAPLAYYSIQHAGQLWLIAFWAALFVGFSLGAQILSTGWIAALNAGGHKLDFGFSRGVGSLSFALGSVVIGLAVNRFGMGCLPVLLAVFGLTLAAAALLLPRPQLVRPAQGTDAPRALSFGRALQNLARTRPYVMLVCCSFLANLSSGAFTTYFSVFFSQEGGSASLLGIAFFVLAIVEVPVMLNYRRLERRFGVETLLAVSMLGYGLKNLCLALAPGLPFIVTSLLLQAIGLALAIPAAQSMIAKRTDPACCATAQCLWSSLGEGLGMIASSLFCSWLVSFSSIRTVFGVTSLFGFAAAALFWLSVGRRAAQPAA</sequence>
<name>A0A923I9I7_9FIRM</name>
<gene>
    <name evidence="10" type="ORF">H8S23_07725</name>
</gene>
<dbReference type="InterPro" id="IPR020846">
    <property type="entry name" value="MFS_dom"/>
</dbReference>
<comment type="subcellular location">
    <subcellularLocation>
        <location evidence="1">Cell inner membrane</location>
        <topology evidence="1">Multi-pass membrane protein</topology>
    </subcellularLocation>
</comment>
<feature type="transmembrane region" description="Helical" evidence="8">
    <location>
        <begin position="76"/>
        <end position="92"/>
    </location>
</feature>
<dbReference type="InterPro" id="IPR024989">
    <property type="entry name" value="MFS_assoc_dom"/>
</dbReference>
<feature type="transmembrane region" description="Helical" evidence="8">
    <location>
        <begin position="276"/>
        <end position="291"/>
    </location>
</feature>
<feature type="transmembrane region" description="Helical" evidence="8">
    <location>
        <begin position="370"/>
        <end position="390"/>
    </location>
</feature>
<feature type="transmembrane region" description="Helical" evidence="8">
    <location>
        <begin position="216"/>
        <end position="241"/>
    </location>
</feature>
<evidence type="ECO:0000256" key="5">
    <source>
        <dbReference type="ARBA" id="ARBA00022692"/>
    </source>
</evidence>
<comment type="caution">
    <text evidence="10">The sequence shown here is derived from an EMBL/GenBank/DDBJ whole genome shotgun (WGS) entry which is preliminary data.</text>
</comment>
<keyword evidence="4" id="KW-0997">Cell inner membrane</keyword>
<keyword evidence="11" id="KW-1185">Reference proteome</keyword>
<feature type="transmembrane region" description="Helical" evidence="8">
    <location>
        <begin position="247"/>
        <end position="269"/>
    </location>
</feature>
<evidence type="ECO:0000256" key="1">
    <source>
        <dbReference type="ARBA" id="ARBA00004429"/>
    </source>
</evidence>
<evidence type="ECO:0000256" key="2">
    <source>
        <dbReference type="ARBA" id="ARBA00022448"/>
    </source>
</evidence>
<organism evidence="10 11">
    <name type="scientific">Anaerofilum hominis</name>
    <dbReference type="NCBI Taxonomy" id="2763016"/>
    <lineage>
        <taxon>Bacteria</taxon>
        <taxon>Bacillati</taxon>
        <taxon>Bacillota</taxon>
        <taxon>Clostridia</taxon>
        <taxon>Eubacteriales</taxon>
        <taxon>Oscillospiraceae</taxon>
        <taxon>Anaerofilum</taxon>
    </lineage>
</organism>
<feature type="transmembrane region" description="Helical" evidence="8">
    <location>
        <begin position="297"/>
        <end position="320"/>
    </location>
</feature>
<dbReference type="Proteomes" id="UP000659630">
    <property type="component" value="Unassembled WGS sequence"/>
</dbReference>
<dbReference type="Gene3D" id="1.20.1250.20">
    <property type="entry name" value="MFS general substrate transporter like domains"/>
    <property type="match status" value="2"/>
</dbReference>
<dbReference type="InterPro" id="IPR036259">
    <property type="entry name" value="MFS_trans_sf"/>
</dbReference>
<keyword evidence="6 8" id="KW-1133">Transmembrane helix</keyword>